<gene>
    <name evidence="3" type="ORF">KSZ_60660</name>
</gene>
<dbReference type="PANTHER" id="PTHR46844">
    <property type="entry name" value="SLR5058 PROTEIN"/>
    <property type="match status" value="1"/>
</dbReference>
<name>A0ABQ3VPN7_9CHLR</name>
<feature type="domain" description="Nephrocystin 3-like N-terminal" evidence="2">
    <location>
        <begin position="288"/>
        <end position="442"/>
    </location>
</feature>
<dbReference type="EMBL" id="BNJJ01000021">
    <property type="protein sequence ID" value="GHO88060.1"/>
    <property type="molecule type" value="Genomic_DNA"/>
</dbReference>
<comment type="caution">
    <text evidence="3">The sequence shown here is derived from an EMBL/GenBank/DDBJ whole genome shotgun (WGS) entry which is preliminary data.</text>
</comment>
<evidence type="ECO:0000313" key="4">
    <source>
        <dbReference type="Proteomes" id="UP000635565"/>
    </source>
</evidence>
<evidence type="ECO:0000256" key="1">
    <source>
        <dbReference type="ARBA" id="ARBA00022737"/>
    </source>
</evidence>
<dbReference type="Proteomes" id="UP000635565">
    <property type="component" value="Unassembled WGS sequence"/>
</dbReference>
<protein>
    <recommendedName>
        <fullName evidence="2">Nephrocystin 3-like N-terminal domain-containing protein</fullName>
    </recommendedName>
</protein>
<accession>A0ABQ3VPN7</accession>
<proteinExistence type="predicted"/>
<dbReference type="InterPro" id="IPR056884">
    <property type="entry name" value="NPHP3-like_N"/>
</dbReference>
<dbReference type="SUPFAM" id="SSF52540">
    <property type="entry name" value="P-loop containing nucleoside triphosphate hydrolases"/>
    <property type="match status" value="1"/>
</dbReference>
<dbReference type="PANTHER" id="PTHR46844:SF1">
    <property type="entry name" value="SLR5058 PROTEIN"/>
    <property type="match status" value="1"/>
</dbReference>
<evidence type="ECO:0000313" key="3">
    <source>
        <dbReference type="EMBL" id="GHO88060.1"/>
    </source>
</evidence>
<sequence>MDYQYENLGPERFQHFCQALIAREHPHTQCFPVGQPDGGRDAIAYISNEKNSKSFIIFQIKFVRKPQAEADIHKWLVKIMEEEALKIEKYIPLGAAKYYLLTNIQGTAHPDSGSIDKLDQTFSNLIKIPFQCWWRDDLSRRLDEAWNLKWSYPELMTGLDMLRYIFENGLSEHKEQRLDAIKSFLQQQYDHDQEVRFKQIELHNKLLDLFIDVPASFSHGREERKYHAILRQIELRQQHAISSIEEVHRSSLAINDSELSLLNADSPRSVGAATLMLHQMIQEKIPQIVLEGAPGQGKSTITQYICQVHRMHLLQKTSDLASLPNAHKNSPVRIPFRVDLRDLATWLNKQDPFASDESVPENWQKSLESFLAFQVKTFSGGFDFTVSDLHSIAKLSALLLVLDGFDEVAEINKRQEIVDVVKTGVNRLRTSCISLQVLITSRPTAFANSPGFPESSYPHFELRSITPSLITEYANKWITARRLSSRDSFDVKKILKEKLNQPHLRELARNPMQLAILLSLIHARGSSLPDKRTALYDSYVELFFNRESDKSSVVRDYRDLLIDIHRYLAWLLHSEAEQGKDRGSISSDRLQQILNEYLIAEGHDSSLTEQLFTGMVERVVALVSRVQGTYEFEVQPLREYFAARFLYETAPYSPPGHERKGTKPDRFDAIARNFYWLNVARFYAGCFSKGELPSLVDSLENLIEADGYRNISHPRLLAAMLLSDWVFTQNQKSMRNVIKLIIDGLGLRSIMITSKRSYNPEDVLTLPKNCGRDELVEHCFDILKTLPAQDFANELISLIQANIETDNLTPKWIENTSNTQGDKRTQWFKYGLRLGILQRVAQADLGMLLSDDPNNIDRLDVLLKTRHWVFCQKSASRCSIIIQSIFDGYIESLPQMGESIISSFGTTIHPTLYRYIFVASERDSINMLSRQFSPHNSRKKLSERSELNNVLEKCNRTIEFFGKFDNINLKQWKTSLEPWIEITEHLRELWGEQWAIFHIACMANKVNAPKEEYQQFSDLLDHTKPLCLRAYYAKSKRRSSDWWKKQFTTATTANDKMFVCLLFLTWATSNIVAELATMIDNLLCSLNEHQWTVLADAIEGYFLFFNKPSFALNLETLNTDMSYRLKVAIGFRLDVSAAENLYIKHLTNYSGDDPTILEFCQDIILNLAKKDVSYWQQALIIIEKNYAKGFVFEHIIFERSLERENNPLPLNVAKKITDTPEKYPRNLVMIAEAKYRELVASNIIPVGQIAKQEFWLDQA</sequence>
<dbReference type="Pfam" id="PF24883">
    <property type="entry name" value="NPHP3_N"/>
    <property type="match status" value="1"/>
</dbReference>
<organism evidence="3 4">
    <name type="scientific">Dictyobacter formicarum</name>
    <dbReference type="NCBI Taxonomy" id="2778368"/>
    <lineage>
        <taxon>Bacteria</taxon>
        <taxon>Bacillati</taxon>
        <taxon>Chloroflexota</taxon>
        <taxon>Ktedonobacteria</taxon>
        <taxon>Ktedonobacterales</taxon>
        <taxon>Dictyobacteraceae</taxon>
        <taxon>Dictyobacter</taxon>
    </lineage>
</organism>
<keyword evidence="4" id="KW-1185">Reference proteome</keyword>
<dbReference type="RefSeq" id="WP_201365615.1">
    <property type="nucleotide sequence ID" value="NZ_BNJJ01000021.1"/>
</dbReference>
<dbReference type="InterPro" id="IPR027417">
    <property type="entry name" value="P-loop_NTPase"/>
</dbReference>
<reference evidence="3 4" key="1">
    <citation type="journal article" date="2021" name="Int. J. Syst. Evol. Microbiol.">
        <title>Reticulibacter mediterranei gen. nov., sp. nov., within the new family Reticulibacteraceae fam. nov., and Ktedonospora formicarum gen. nov., sp. nov., Ktedonobacter robiniae sp. nov., Dictyobacter formicarum sp. nov. and Dictyobacter arantiisoli sp. nov., belonging to the class Ktedonobacteria.</title>
        <authorList>
            <person name="Yabe S."/>
            <person name="Zheng Y."/>
            <person name="Wang C.M."/>
            <person name="Sakai Y."/>
            <person name="Abe K."/>
            <person name="Yokota A."/>
            <person name="Donadio S."/>
            <person name="Cavaletti L."/>
            <person name="Monciardini P."/>
        </authorList>
    </citation>
    <scope>NUCLEOTIDE SEQUENCE [LARGE SCALE GENOMIC DNA]</scope>
    <source>
        <strain evidence="3 4">SOSP1-9</strain>
    </source>
</reference>
<keyword evidence="1" id="KW-0677">Repeat</keyword>
<evidence type="ECO:0000259" key="2">
    <source>
        <dbReference type="Pfam" id="PF24883"/>
    </source>
</evidence>
<dbReference type="Gene3D" id="3.40.50.300">
    <property type="entry name" value="P-loop containing nucleotide triphosphate hydrolases"/>
    <property type="match status" value="1"/>
</dbReference>